<evidence type="ECO:0000256" key="1">
    <source>
        <dbReference type="SAM" id="Phobius"/>
    </source>
</evidence>
<dbReference type="Proteomes" id="UP000239800">
    <property type="component" value="Unassembled WGS sequence"/>
</dbReference>
<gene>
    <name evidence="2" type="ORF">BST85_05745</name>
</gene>
<keyword evidence="1" id="KW-0472">Membrane</keyword>
<accession>A0A2S7KPF1</accession>
<reference evidence="2 3" key="1">
    <citation type="submission" date="2016-11" db="EMBL/GenBank/DDBJ databases">
        <title>Trade-off between light-utilization and light-protection in marine flavobacteria.</title>
        <authorList>
            <person name="Kumagai Y."/>
        </authorList>
    </citation>
    <scope>NUCLEOTIDE SEQUENCE [LARGE SCALE GENOMIC DNA]</scope>
    <source>
        <strain evidence="2 3">NBRC 107741</strain>
    </source>
</reference>
<evidence type="ECO:0000313" key="3">
    <source>
        <dbReference type="Proteomes" id="UP000239800"/>
    </source>
</evidence>
<keyword evidence="1" id="KW-1133">Transmembrane helix</keyword>
<dbReference type="OrthoDB" id="1466970at2"/>
<feature type="transmembrane region" description="Helical" evidence="1">
    <location>
        <begin position="7"/>
        <end position="26"/>
    </location>
</feature>
<protein>
    <recommendedName>
        <fullName evidence="4">DUF4258 domain-containing protein</fullName>
    </recommendedName>
</protein>
<dbReference type="AlphaFoldDB" id="A0A2S7KPF1"/>
<comment type="caution">
    <text evidence="2">The sequence shown here is derived from an EMBL/GenBank/DDBJ whole genome shotgun (WGS) entry which is preliminary data.</text>
</comment>
<name>A0A2S7KPF1_9FLAO</name>
<keyword evidence="3" id="KW-1185">Reference proteome</keyword>
<proteinExistence type="predicted"/>
<sequence>MKLIHRLAYFGGGFLIGMILLLFFLGGKRASCDYGPTARTLKNIRTKKLVVDSASLLTLRQMHMDTSDVGHVLKTGDVDFSKSQTSLDSCRIYWVSGNSREQLIQFKVENCSEEARVFNLQAVLQD</sequence>
<organism evidence="2 3">
    <name type="scientific">Aureitalea marina</name>
    <dbReference type="NCBI Taxonomy" id="930804"/>
    <lineage>
        <taxon>Bacteria</taxon>
        <taxon>Pseudomonadati</taxon>
        <taxon>Bacteroidota</taxon>
        <taxon>Flavobacteriia</taxon>
        <taxon>Flavobacteriales</taxon>
        <taxon>Flavobacteriaceae</taxon>
        <taxon>Aureitalea</taxon>
    </lineage>
</organism>
<keyword evidence="1" id="KW-0812">Transmembrane</keyword>
<dbReference type="EMBL" id="MQUB01000001">
    <property type="protein sequence ID" value="PQB04458.1"/>
    <property type="molecule type" value="Genomic_DNA"/>
</dbReference>
<evidence type="ECO:0008006" key="4">
    <source>
        <dbReference type="Google" id="ProtNLM"/>
    </source>
</evidence>
<evidence type="ECO:0000313" key="2">
    <source>
        <dbReference type="EMBL" id="PQB04458.1"/>
    </source>
</evidence>
<dbReference type="RefSeq" id="WP_104812383.1">
    <property type="nucleotide sequence ID" value="NZ_MQUB01000001.1"/>
</dbReference>